<dbReference type="RefSeq" id="WP_073199073.1">
    <property type="nucleotide sequence ID" value="NZ_FRCZ01000001.1"/>
</dbReference>
<protein>
    <submittedName>
        <fullName evidence="3">NADH-FMN oxidoreductase RutF, flavin reductase (DIM6/NTAB) family</fullName>
    </submittedName>
</protein>
<dbReference type="InterPro" id="IPR050268">
    <property type="entry name" value="NADH-dep_flavin_reductase"/>
</dbReference>
<dbReference type="Gene3D" id="2.30.110.10">
    <property type="entry name" value="Electron Transport, Fmn-binding Protein, Chain A"/>
    <property type="match status" value="1"/>
</dbReference>
<dbReference type="PANTHER" id="PTHR30466:SF1">
    <property type="entry name" value="FMN REDUCTASE (NADH) RUTF"/>
    <property type="match status" value="1"/>
</dbReference>
<name>A0A1M7JFW0_9BACI</name>
<reference evidence="3 4" key="1">
    <citation type="submission" date="2016-11" db="EMBL/GenBank/DDBJ databases">
        <authorList>
            <person name="Jaros S."/>
            <person name="Januszkiewicz K."/>
            <person name="Wedrychowicz H."/>
        </authorList>
    </citation>
    <scope>NUCLEOTIDE SEQUENCE [LARGE SCALE GENOMIC DNA]</scope>
    <source>
        <strain evidence="3 4">CGMCC 1.10681</strain>
    </source>
</reference>
<dbReference type="GO" id="GO:0010181">
    <property type="term" value="F:FMN binding"/>
    <property type="evidence" value="ECO:0007669"/>
    <property type="project" value="InterPro"/>
</dbReference>
<dbReference type="PANTHER" id="PTHR30466">
    <property type="entry name" value="FLAVIN REDUCTASE"/>
    <property type="match status" value="1"/>
</dbReference>
<organism evidence="3 4">
    <name type="scientific">Gracilibacillus kekensis</name>
    <dbReference type="NCBI Taxonomy" id="1027249"/>
    <lineage>
        <taxon>Bacteria</taxon>
        <taxon>Bacillati</taxon>
        <taxon>Bacillota</taxon>
        <taxon>Bacilli</taxon>
        <taxon>Bacillales</taxon>
        <taxon>Bacillaceae</taxon>
        <taxon>Gracilibacillus</taxon>
    </lineage>
</organism>
<evidence type="ECO:0000313" key="3">
    <source>
        <dbReference type="EMBL" id="SHM51865.1"/>
    </source>
</evidence>
<evidence type="ECO:0000256" key="1">
    <source>
        <dbReference type="ARBA" id="ARBA00023002"/>
    </source>
</evidence>
<keyword evidence="1" id="KW-0560">Oxidoreductase</keyword>
<dbReference type="EMBL" id="FRCZ01000001">
    <property type="protein sequence ID" value="SHM51865.1"/>
    <property type="molecule type" value="Genomic_DNA"/>
</dbReference>
<evidence type="ECO:0000313" key="4">
    <source>
        <dbReference type="Proteomes" id="UP000184184"/>
    </source>
</evidence>
<dbReference type="Proteomes" id="UP000184184">
    <property type="component" value="Unassembled WGS sequence"/>
</dbReference>
<accession>A0A1M7JFW0</accession>
<dbReference type="OrthoDB" id="9792858at2"/>
<keyword evidence="4" id="KW-1185">Reference proteome</keyword>
<dbReference type="AlphaFoldDB" id="A0A1M7JFW0"/>
<dbReference type="SUPFAM" id="SSF50475">
    <property type="entry name" value="FMN-binding split barrel"/>
    <property type="match status" value="1"/>
</dbReference>
<sequence length="154" mass="17331">MSKQEFRKAMSKFATGITVVTTEFDNEVQGMTVNAFMSVSLDPQLITISLDHKTSFYQNADKIKRFGVSILREEQKEVSMIFAKQVDKKYDDYNTLDGIPVINDSLTTLACSVVNTVEAGDHMLLIAEVDKIKLAEGNPIIYYNSGYEKISEEQ</sequence>
<feature type="domain" description="Flavin reductase like" evidence="2">
    <location>
        <begin position="10"/>
        <end position="149"/>
    </location>
</feature>
<proteinExistence type="predicted"/>
<dbReference type="Pfam" id="PF01613">
    <property type="entry name" value="Flavin_Reduct"/>
    <property type="match status" value="1"/>
</dbReference>
<dbReference type="GO" id="GO:0042602">
    <property type="term" value="F:riboflavin reductase (NADPH) activity"/>
    <property type="evidence" value="ECO:0007669"/>
    <property type="project" value="TreeGrafter"/>
</dbReference>
<dbReference type="InterPro" id="IPR012349">
    <property type="entry name" value="Split_barrel_FMN-bd"/>
</dbReference>
<dbReference type="STRING" id="1027249.SAMN05216179_0348"/>
<dbReference type="InterPro" id="IPR002563">
    <property type="entry name" value="Flavin_Rdtase-like_dom"/>
</dbReference>
<evidence type="ECO:0000259" key="2">
    <source>
        <dbReference type="SMART" id="SM00903"/>
    </source>
</evidence>
<gene>
    <name evidence="3" type="ORF">SAMN05216179_0348</name>
</gene>
<dbReference type="SMART" id="SM00903">
    <property type="entry name" value="Flavin_Reduct"/>
    <property type="match status" value="1"/>
</dbReference>